<keyword evidence="1" id="KW-0472">Membrane</keyword>
<dbReference type="AlphaFoldDB" id="A0AA43GVL9"/>
<sequence>MLDFNAVADFSRDNCTSICAFLVPANIIVSSLTIILRVLGRPTYQIWTSVGIASIFAVVMILHVFTWFIIGMVMLPTYILLFLAISCLLINFAAMVWQKPQVRNHTMIKNA</sequence>
<reference evidence="2 3" key="1">
    <citation type="journal article" date="2023" name="J. Phycol.">
        <title>Chrysosporum ovalisporum is synonymous with the true-branching cyanobacterium Umezakia natans (Nostocales/Aphanizomenonaceae).</title>
        <authorList>
            <person name="McGregor G.B."/>
            <person name="Sendall B.C."/>
            <person name="Niiyama Y."/>
            <person name="Tuji A."/>
            <person name="Willis A."/>
        </authorList>
    </citation>
    <scope>NUCLEOTIDE SEQUENCE [LARGE SCALE GENOMIC DNA]</scope>
    <source>
        <strain evidence="2 3">FSS-62</strain>
    </source>
</reference>
<dbReference type="GeneID" id="83683633"/>
<name>A0AA43GVL9_9CYAN</name>
<proteinExistence type="predicted"/>
<feature type="transmembrane region" description="Helical" evidence="1">
    <location>
        <begin position="20"/>
        <end position="39"/>
    </location>
</feature>
<accession>A0AA43GVL9</accession>
<gene>
    <name evidence="2" type="ORF">NWP23_01390</name>
</gene>
<feature type="transmembrane region" description="Helical" evidence="1">
    <location>
        <begin position="76"/>
        <end position="97"/>
    </location>
</feature>
<organism evidence="2 3">
    <name type="scientific">Umezakia ovalisporum FSS-62</name>
    <dbReference type="NCBI Taxonomy" id="2971776"/>
    <lineage>
        <taxon>Bacteria</taxon>
        <taxon>Bacillati</taxon>
        <taxon>Cyanobacteriota</taxon>
        <taxon>Cyanophyceae</taxon>
        <taxon>Nostocales</taxon>
        <taxon>Nodulariaceae</taxon>
        <taxon>Umezakia</taxon>
    </lineage>
</organism>
<comment type="caution">
    <text evidence="2">The sequence shown here is derived from an EMBL/GenBank/DDBJ whole genome shotgun (WGS) entry which is preliminary data.</text>
</comment>
<evidence type="ECO:0000313" key="3">
    <source>
        <dbReference type="Proteomes" id="UP001159370"/>
    </source>
</evidence>
<evidence type="ECO:0000313" key="2">
    <source>
        <dbReference type="EMBL" id="MDH6062467.1"/>
    </source>
</evidence>
<dbReference type="RefSeq" id="WP_280651218.1">
    <property type="nucleotide sequence ID" value="NZ_JANQDL010000013.1"/>
</dbReference>
<feature type="transmembrane region" description="Helical" evidence="1">
    <location>
        <begin position="46"/>
        <end position="70"/>
    </location>
</feature>
<protein>
    <submittedName>
        <fullName evidence="2">Uncharacterized protein</fullName>
    </submittedName>
</protein>
<dbReference type="Proteomes" id="UP001159370">
    <property type="component" value="Unassembled WGS sequence"/>
</dbReference>
<evidence type="ECO:0000256" key="1">
    <source>
        <dbReference type="SAM" id="Phobius"/>
    </source>
</evidence>
<keyword evidence="1" id="KW-0812">Transmembrane</keyword>
<keyword evidence="1" id="KW-1133">Transmembrane helix</keyword>
<dbReference type="EMBL" id="JANQDL010000013">
    <property type="protein sequence ID" value="MDH6062467.1"/>
    <property type="molecule type" value="Genomic_DNA"/>
</dbReference>